<evidence type="ECO:0000313" key="2">
    <source>
        <dbReference type="EMBL" id="KAF7470653.1"/>
    </source>
</evidence>
<evidence type="ECO:0000313" key="3">
    <source>
        <dbReference type="EMBL" id="VTJ90118.1"/>
    </source>
</evidence>
<gene>
    <name evidence="2" type="ORF">GHT09_018003</name>
    <name evidence="3" type="ORF">MONAX_5E040111</name>
</gene>
<organism evidence="3 4">
    <name type="scientific">Marmota monax</name>
    <name type="common">Woodchuck</name>
    <dbReference type="NCBI Taxonomy" id="9995"/>
    <lineage>
        <taxon>Eukaryota</taxon>
        <taxon>Metazoa</taxon>
        <taxon>Chordata</taxon>
        <taxon>Craniata</taxon>
        <taxon>Vertebrata</taxon>
        <taxon>Euteleostomi</taxon>
        <taxon>Mammalia</taxon>
        <taxon>Eutheria</taxon>
        <taxon>Euarchontoglires</taxon>
        <taxon>Glires</taxon>
        <taxon>Rodentia</taxon>
        <taxon>Sciuromorpha</taxon>
        <taxon>Sciuridae</taxon>
        <taxon>Xerinae</taxon>
        <taxon>Marmotini</taxon>
        <taxon>Marmota</taxon>
    </lineage>
</organism>
<name>A0A5E4D7V6_MARMO</name>
<dbReference type="EMBL" id="CABDUW010004136">
    <property type="protein sequence ID" value="VTJ90118.1"/>
    <property type="molecule type" value="Genomic_DNA"/>
</dbReference>
<reference evidence="2" key="2">
    <citation type="submission" date="2020-08" db="EMBL/GenBank/DDBJ databases">
        <authorList>
            <person name="Shumante A."/>
            <person name="Zimin A.V."/>
            <person name="Puiu D."/>
            <person name="Salzberg S.L."/>
        </authorList>
    </citation>
    <scope>NUCLEOTIDE SEQUENCE</scope>
    <source>
        <strain evidence="2">WC2-LM</strain>
        <tissue evidence="2">Liver</tissue>
    </source>
</reference>
<feature type="region of interest" description="Disordered" evidence="1">
    <location>
        <begin position="40"/>
        <end position="67"/>
    </location>
</feature>
<sequence>MAPPSWLRPRTLRVRVGERWSSPATLSRGSDVAVQLRAARAPGGETPTGKALASGRRREKPSFRALF</sequence>
<dbReference type="EMBL" id="WJEC01007058">
    <property type="protein sequence ID" value="KAF7470653.1"/>
    <property type="molecule type" value="Genomic_DNA"/>
</dbReference>
<keyword evidence="4" id="KW-1185">Reference proteome</keyword>
<evidence type="ECO:0000256" key="1">
    <source>
        <dbReference type="SAM" id="MobiDB-lite"/>
    </source>
</evidence>
<proteinExistence type="predicted"/>
<accession>A0A5E4D7V6</accession>
<evidence type="ECO:0000313" key="4">
    <source>
        <dbReference type="Proteomes" id="UP000335636"/>
    </source>
</evidence>
<dbReference type="AlphaFoldDB" id="A0A5E4D7V6"/>
<reference evidence="3 4" key="1">
    <citation type="submission" date="2019-04" db="EMBL/GenBank/DDBJ databases">
        <authorList>
            <person name="Alioto T."/>
            <person name="Alioto T."/>
        </authorList>
    </citation>
    <scope>NUCLEOTIDE SEQUENCE [LARGE SCALE GENOMIC DNA]</scope>
</reference>
<dbReference type="Proteomes" id="UP000335636">
    <property type="component" value="Unassembled WGS sequence"/>
</dbReference>
<protein>
    <submittedName>
        <fullName evidence="3">Uncharacterized protein</fullName>
    </submittedName>
</protein>
<dbReference type="Proteomes" id="UP000662637">
    <property type="component" value="Unassembled WGS sequence"/>
</dbReference>